<comment type="subcellular location">
    <subcellularLocation>
        <location evidence="1">Nucleus</location>
    </subcellularLocation>
</comment>
<accession>A0A1G4KM34</accession>
<keyword evidence="10" id="KW-1185">Reference proteome</keyword>
<feature type="region of interest" description="Disordered" evidence="6">
    <location>
        <begin position="1"/>
        <end position="26"/>
    </location>
</feature>
<gene>
    <name evidence="9" type="ORF">LANO_0H11254G</name>
</gene>
<organism evidence="9 10">
    <name type="scientific">Lachancea nothofagi CBS 11611</name>
    <dbReference type="NCBI Taxonomy" id="1266666"/>
    <lineage>
        <taxon>Eukaryota</taxon>
        <taxon>Fungi</taxon>
        <taxon>Dikarya</taxon>
        <taxon>Ascomycota</taxon>
        <taxon>Saccharomycotina</taxon>
        <taxon>Saccharomycetes</taxon>
        <taxon>Saccharomycetales</taxon>
        <taxon>Saccharomycetaceae</taxon>
        <taxon>Lachancea</taxon>
    </lineage>
</organism>
<evidence type="ECO:0000256" key="4">
    <source>
        <dbReference type="ARBA" id="ARBA00023242"/>
    </source>
</evidence>
<reference evidence="10" key="1">
    <citation type="submission" date="2016-03" db="EMBL/GenBank/DDBJ databases">
        <authorList>
            <person name="Devillers Hugo."/>
        </authorList>
    </citation>
    <scope>NUCLEOTIDE SEQUENCE [LARGE SCALE GENOMIC DNA]</scope>
</reference>
<proteinExistence type="predicted"/>
<sequence length="441" mass="51171">MKSEPSSKRTENKIASGENSNSRKGLNVEIHPALLSENVNLIRHQDNPYLEHEKLYKITGASKVAKRYSRGLKFHEPGVLSKQIEEQRAQLAKQEEVKKQEDEIKKAKVRTGELPDKSIGEHNYLITSVPQIEWWDVSYVENTDTWEVKQKYEDCTIGLEESEEEDEKLKIPSLRYVQHPVPVTISESTEGQQVPKVYLVRKEQKKIRRNRRKLLREEHEEKVRLGLKPKPVPKVKLSNIMNVYQNSENISDPTSWEQTVKAQVEERHQKHVETNIRRHLEAQERKQELSAHHGASSTNSEFHCKVFLLSSLRNPKIRYKLATNSRQLKLRGVCLRVGEDGPGILVVIGSEKHCRFYSKLVLQRIKWTDSFLNSDTGQLTDCSNDVASLAWEGILKETRFHGWFMKECKSSAELNDILSQYDADWLYRLFEQENSTLCSTK</sequence>
<dbReference type="InterPro" id="IPR013881">
    <property type="entry name" value="Pre-mRNA_splic_Prp3_dom"/>
</dbReference>
<dbReference type="Pfam" id="PF08572">
    <property type="entry name" value="PRP3"/>
    <property type="match status" value="1"/>
</dbReference>
<keyword evidence="4" id="KW-0539">Nucleus</keyword>
<evidence type="ECO:0000256" key="1">
    <source>
        <dbReference type="ARBA" id="ARBA00004123"/>
    </source>
</evidence>
<dbReference type="Pfam" id="PF06544">
    <property type="entry name" value="Prp3_C"/>
    <property type="match status" value="1"/>
</dbReference>
<dbReference type="InterPro" id="IPR010541">
    <property type="entry name" value="Prp3_C"/>
</dbReference>
<dbReference type="InterPro" id="IPR027104">
    <property type="entry name" value="Prp3"/>
</dbReference>
<feature type="coiled-coil region" evidence="5">
    <location>
        <begin position="81"/>
        <end position="110"/>
    </location>
</feature>
<evidence type="ECO:0000313" key="9">
    <source>
        <dbReference type="EMBL" id="SCV05609.1"/>
    </source>
</evidence>
<evidence type="ECO:0000256" key="6">
    <source>
        <dbReference type="SAM" id="MobiDB-lite"/>
    </source>
</evidence>
<dbReference type="CDD" id="cd24162">
    <property type="entry name" value="Prp3_C"/>
    <property type="match status" value="1"/>
</dbReference>
<dbReference type="Proteomes" id="UP000189911">
    <property type="component" value="Chromosome H"/>
</dbReference>
<evidence type="ECO:0000313" key="10">
    <source>
        <dbReference type="Proteomes" id="UP000189911"/>
    </source>
</evidence>
<evidence type="ECO:0000259" key="8">
    <source>
        <dbReference type="Pfam" id="PF08572"/>
    </source>
</evidence>
<protein>
    <submittedName>
        <fullName evidence="9">LANO_0H11254g1_1</fullName>
    </submittedName>
</protein>
<feature type="domain" description="Small nuclear ribonucleoprotein Prp3 C-terminal" evidence="7">
    <location>
        <begin position="306"/>
        <end position="425"/>
    </location>
</feature>
<dbReference type="AlphaFoldDB" id="A0A1G4KM34"/>
<dbReference type="PANTHER" id="PTHR14212">
    <property type="entry name" value="U4/U6-ASSOCIATED RNA SPLICING FACTOR-RELATED"/>
    <property type="match status" value="1"/>
</dbReference>
<dbReference type="GO" id="GO:0046540">
    <property type="term" value="C:U4/U6 x U5 tri-snRNP complex"/>
    <property type="evidence" value="ECO:0007669"/>
    <property type="project" value="InterPro"/>
</dbReference>
<dbReference type="PANTHER" id="PTHR14212:SF0">
    <property type="entry name" value="U4_U6 SMALL NUCLEAR RIBONUCLEOPROTEIN PRP3"/>
    <property type="match status" value="1"/>
</dbReference>
<dbReference type="GO" id="GO:0000398">
    <property type="term" value="P:mRNA splicing, via spliceosome"/>
    <property type="evidence" value="ECO:0007669"/>
    <property type="project" value="InterPro"/>
</dbReference>
<evidence type="ECO:0000256" key="3">
    <source>
        <dbReference type="ARBA" id="ARBA00023187"/>
    </source>
</evidence>
<feature type="domain" description="Pre-mRNA-splicing factor 3" evidence="8">
    <location>
        <begin position="47"/>
        <end position="281"/>
    </location>
</feature>
<keyword evidence="5" id="KW-0175">Coiled coil</keyword>
<feature type="compositionally biased region" description="Basic and acidic residues" evidence="6">
    <location>
        <begin position="1"/>
        <end position="12"/>
    </location>
</feature>
<keyword evidence="3" id="KW-0508">mRNA splicing</keyword>
<dbReference type="OrthoDB" id="10264544at2759"/>
<evidence type="ECO:0000259" key="7">
    <source>
        <dbReference type="Pfam" id="PF06544"/>
    </source>
</evidence>
<evidence type="ECO:0000256" key="2">
    <source>
        <dbReference type="ARBA" id="ARBA00022664"/>
    </source>
</evidence>
<keyword evidence="2" id="KW-0507">mRNA processing</keyword>
<dbReference type="EMBL" id="LT598447">
    <property type="protein sequence ID" value="SCV05609.1"/>
    <property type="molecule type" value="Genomic_DNA"/>
</dbReference>
<name>A0A1G4KM34_9SACH</name>
<evidence type="ECO:0000256" key="5">
    <source>
        <dbReference type="SAM" id="Coils"/>
    </source>
</evidence>